<feature type="transmembrane region" description="Helical" evidence="2">
    <location>
        <begin position="242"/>
        <end position="262"/>
    </location>
</feature>
<keyword evidence="4" id="KW-1185">Reference proteome</keyword>
<reference evidence="3 4" key="1">
    <citation type="submission" date="2017-10" db="EMBL/GenBank/DDBJ databases">
        <title>A novel species of cold-tolerant Malassezia isolated from bats.</title>
        <authorList>
            <person name="Lorch J.M."/>
            <person name="Palmer J.M."/>
            <person name="Vanderwolf K.J."/>
            <person name="Schmidt K.Z."/>
            <person name="Verant M.L."/>
            <person name="Weller T.J."/>
            <person name="Blehert D.S."/>
        </authorList>
    </citation>
    <scope>NUCLEOTIDE SEQUENCE [LARGE SCALE GENOMIC DNA]</scope>
    <source>
        <strain evidence="3 4">NWHC:44797-103</strain>
    </source>
</reference>
<dbReference type="GO" id="GO:0015179">
    <property type="term" value="F:L-amino acid transmembrane transporter activity"/>
    <property type="evidence" value="ECO:0007669"/>
    <property type="project" value="TreeGrafter"/>
</dbReference>
<dbReference type="Proteomes" id="UP000232875">
    <property type="component" value="Unassembled WGS sequence"/>
</dbReference>
<name>A0A2N1JDE2_9BASI</name>
<feature type="transmembrane region" description="Helical" evidence="2">
    <location>
        <begin position="198"/>
        <end position="222"/>
    </location>
</feature>
<feature type="transmembrane region" description="Helical" evidence="2">
    <location>
        <begin position="659"/>
        <end position="682"/>
    </location>
</feature>
<evidence type="ECO:0000256" key="2">
    <source>
        <dbReference type="SAM" id="Phobius"/>
    </source>
</evidence>
<evidence type="ECO:0000256" key="1">
    <source>
        <dbReference type="SAM" id="MobiDB-lite"/>
    </source>
</evidence>
<feature type="transmembrane region" description="Helical" evidence="2">
    <location>
        <begin position="414"/>
        <end position="434"/>
    </location>
</feature>
<feature type="region of interest" description="Disordered" evidence="1">
    <location>
        <begin position="1"/>
        <end position="22"/>
    </location>
</feature>
<feature type="transmembrane region" description="Helical" evidence="2">
    <location>
        <begin position="362"/>
        <end position="383"/>
    </location>
</feature>
<feature type="transmembrane region" description="Helical" evidence="2">
    <location>
        <begin position="490"/>
        <end position="509"/>
    </location>
</feature>
<feature type="transmembrane region" description="Helical" evidence="2">
    <location>
        <begin position="322"/>
        <end position="341"/>
    </location>
</feature>
<dbReference type="OrthoDB" id="3360632at2759"/>
<keyword evidence="2" id="KW-1133">Transmembrane helix</keyword>
<dbReference type="GO" id="GO:0016020">
    <property type="term" value="C:membrane"/>
    <property type="evidence" value="ECO:0007669"/>
    <property type="project" value="TreeGrafter"/>
</dbReference>
<accession>A0A2N1JDE2</accession>
<evidence type="ECO:0000313" key="3">
    <source>
        <dbReference type="EMBL" id="PKI84581.1"/>
    </source>
</evidence>
<evidence type="ECO:0000313" key="4">
    <source>
        <dbReference type="Proteomes" id="UP000232875"/>
    </source>
</evidence>
<keyword evidence="2" id="KW-0472">Membrane</keyword>
<feature type="transmembrane region" description="Helical" evidence="2">
    <location>
        <begin position="142"/>
        <end position="169"/>
    </location>
</feature>
<dbReference type="AlphaFoldDB" id="A0A2N1JDE2"/>
<protein>
    <recommendedName>
        <fullName evidence="5">Amino acid transporter transmembrane domain-containing protein</fullName>
    </recommendedName>
</protein>
<feature type="compositionally biased region" description="Polar residues" evidence="1">
    <location>
        <begin position="1"/>
        <end position="19"/>
    </location>
</feature>
<feature type="transmembrane region" description="Helical" evidence="2">
    <location>
        <begin position="102"/>
        <end position="122"/>
    </location>
</feature>
<gene>
    <name evidence="3" type="ORF">MVES_001757</name>
</gene>
<proteinExistence type="predicted"/>
<dbReference type="PANTHER" id="PTHR22950:SF671">
    <property type="entry name" value="CHROMOSOME UNDETERMINED SCAFFOLD_75, WHOLE GENOME SHOTGUN SEQUENCE"/>
    <property type="match status" value="1"/>
</dbReference>
<feature type="transmembrane region" description="Helical" evidence="2">
    <location>
        <begin position="529"/>
        <end position="555"/>
    </location>
</feature>
<sequence length="689" mass="75766">MRFTNGAEQQAEASDTDGTQPDVIRLHIPGEEDNFFDRENYDVSGVDADQEDEAIIHVWDEESDEELEAYMRKQKKPLLPFVILPEQHAPTPGKKLRSLASWWRTLLIGSAAPGTLSVGHVAMNMASTALHPGVLLAMPVYFIRAGVVPGFIVFVLTTMLSAFGGALWVTLGRYVGSSSIESVTGKAFGMNTQWKRKLGIMLSSAVLMVYCTGAAVVGYHAMTDLLLQVFFHYTPTTSVFHDRAFVTLVVGGIMTLPVLVAATPQRHIMQVQSWSLILCYPAIIAILYVQMKDWHLPSVRPKLEPSWPSVTLVPMPHLQDYTWPWASTAMVPLLVLSALPAQILAQSRSLQRKAVYDSNVHTFYLAQSIQAAVIIAITFFVGVDIGLVGTDDLHRGLYPNFFSALPLDDDKVNIARGLFCLLLASHLCLCLTSASSACSRILKALGIQFKPLAHGANSGVQRAASPRLAANTAPHEAGAQAIEARKKRRFWRGAASGLVLWCITAFTAYSSGVGGVFRREEKEGKELRFLRSVEVIGIMGAVVGFILPAVIWLVLFRIRRPRAILLAQTESMQKRLQQYLLSPLSALIPVLSRQPARSAQEAEPLLQEQDGNAYGAVVPEASIPRHENEYSASDRDEGTYILLARKERQLQRVARGRRILQEFIVVVVLLPFGLFLVVSASIELAAGGY</sequence>
<evidence type="ECO:0008006" key="5">
    <source>
        <dbReference type="Google" id="ProtNLM"/>
    </source>
</evidence>
<dbReference type="STRING" id="2020962.A0A2N1JDE2"/>
<organism evidence="3 4">
    <name type="scientific">Malassezia vespertilionis</name>
    <dbReference type="NCBI Taxonomy" id="2020962"/>
    <lineage>
        <taxon>Eukaryota</taxon>
        <taxon>Fungi</taxon>
        <taxon>Dikarya</taxon>
        <taxon>Basidiomycota</taxon>
        <taxon>Ustilaginomycotina</taxon>
        <taxon>Malasseziomycetes</taxon>
        <taxon>Malasseziales</taxon>
        <taxon>Malasseziaceae</taxon>
        <taxon>Malassezia</taxon>
    </lineage>
</organism>
<dbReference type="EMBL" id="KZ454989">
    <property type="protein sequence ID" value="PKI84581.1"/>
    <property type="molecule type" value="Genomic_DNA"/>
</dbReference>
<dbReference type="PANTHER" id="PTHR22950">
    <property type="entry name" value="AMINO ACID TRANSPORTER"/>
    <property type="match status" value="1"/>
</dbReference>
<feature type="transmembrane region" description="Helical" evidence="2">
    <location>
        <begin position="274"/>
        <end position="291"/>
    </location>
</feature>
<keyword evidence="2" id="KW-0812">Transmembrane</keyword>